<evidence type="ECO:0000313" key="1">
    <source>
        <dbReference type="EMBL" id="MBB6081131.1"/>
    </source>
</evidence>
<dbReference type="Proteomes" id="UP000591537">
    <property type="component" value="Unassembled WGS sequence"/>
</dbReference>
<reference evidence="1 2" key="1">
    <citation type="submission" date="2020-08" db="EMBL/GenBank/DDBJ databases">
        <title>Genomic Encyclopedia of Type Strains, Phase IV (KMG-IV): sequencing the most valuable type-strain genomes for metagenomic binning, comparative biology and taxonomic classification.</title>
        <authorList>
            <person name="Goeker M."/>
        </authorList>
    </citation>
    <scope>NUCLEOTIDE SEQUENCE [LARGE SCALE GENOMIC DNA]</scope>
    <source>
        <strain evidence="1 2">DSM 43350</strain>
    </source>
</reference>
<keyword evidence="2" id="KW-1185">Reference proteome</keyword>
<organism evidence="1 2">
    <name type="scientific">Streptomyces paradoxus</name>
    <dbReference type="NCBI Taxonomy" id="66375"/>
    <lineage>
        <taxon>Bacteria</taxon>
        <taxon>Bacillati</taxon>
        <taxon>Actinomycetota</taxon>
        <taxon>Actinomycetes</taxon>
        <taxon>Kitasatosporales</taxon>
        <taxon>Streptomycetaceae</taxon>
        <taxon>Streptomyces</taxon>
    </lineage>
</organism>
<protein>
    <submittedName>
        <fullName evidence="1">Uncharacterized protein</fullName>
    </submittedName>
</protein>
<sequence>MTSTEVGLAAVRGGRSPAVEAAALLATGGTVTG</sequence>
<dbReference type="EMBL" id="JACHGV010000016">
    <property type="protein sequence ID" value="MBB6081131.1"/>
    <property type="molecule type" value="Genomic_DNA"/>
</dbReference>
<accession>A0A7W9TIT3</accession>
<gene>
    <name evidence="1" type="ORF">HNR57_007082</name>
</gene>
<comment type="caution">
    <text evidence="1">The sequence shown here is derived from an EMBL/GenBank/DDBJ whole genome shotgun (WGS) entry which is preliminary data.</text>
</comment>
<dbReference type="AlphaFoldDB" id="A0A7W9TIT3"/>
<name>A0A7W9TIT3_9ACTN</name>
<proteinExistence type="predicted"/>
<evidence type="ECO:0000313" key="2">
    <source>
        <dbReference type="Proteomes" id="UP000591537"/>
    </source>
</evidence>